<dbReference type="Gene3D" id="3.20.100.30">
    <property type="entry name" value="VTC, catalytic tunnel domain"/>
    <property type="match status" value="1"/>
</dbReference>
<keyword evidence="4" id="KW-1185">Reference proteome</keyword>
<dbReference type="SUPFAM" id="SSF55154">
    <property type="entry name" value="CYTH-like phosphatases"/>
    <property type="match status" value="1"/>
</dbReference>
<protein>
    <recommendedName>
        <fullName evidence="2">VTC domain-containing protein</fullName>
    </recommendedName>
</protein>
<evidence type="ECO:0000313" key="4">
    <source>
        <dbReference type="Proteomes" id="UP000252008"/>
    </source>
</evidence>
<sequence length="291" mass="33260">MGVFDRFRRSPADTAYDEPEDIPTQPTGYQQTASRLHAFNRYEIKYLLDEAKVPALRDELAGHMDSDPYSPHGGYPVTSLYYDTPDLRFYWEKIEGLRFRRKLRMRLYGNASECTDATAVQVEIKQRVNRVTQKRRLAMPYGAARRWLDHREPVAHAPAERPFVEEVTTLVGNLDLRPIVTTGYLREAFVGRDADLGLRVTIDHKVHGRDRDFGFASGAQNRFIIPPHLAIVEIKANERVPYWVTDLTARSDMSVVRISKYCQSVQAFGLAPRSRYGAPELADHEPVAVLP</sequence>
<feature type="domain" description="VTC" evidence="2">
    <location>
        <begin position="40"/>
        <end position="267"/>
    </location>
</feature>
<dbReference type="InterPro" id="IPR018966">
    <property type="entry name" value="VTC_domain"/>
</dbReference>
<gene>
    <name evidence="3" type="ORF">MPP7335_00795</name>
</gene>
<name>A0A375YD56_MYCPF</name>
<feature type="compositionally biased region" description="Basic and acidic residues" evidence="1">
    <location>
        <begin position="1"/>
        <end position="11"/>
    </location>
</feature>
<reference evidence="3 4" key="1">
    <citation type="submission" date="2018-05" db="EMBL/GenBank/DDBJ databases">
        <authorList>
            <consortium name="IHU Genomes"/>
        </authorList>
    </citation>
    <scope>NUCLEOTIDE SEQUENCE [LARGE SCALE GENOMIC DNA]</scope>
    <source>
        <strain evidence="3 4">P7335</strain>
    </source>
</reference>
<dbReference type="Pfam" id="PF09359">
    <property type="entry name" value="VTC"/>
    <property type="match status" value="1"/>
</dbReference>
<accession>A0A375YD56</accession>
<dbReference type="InterPro" id="IPR033469">
    <property type="entry name" value="CYTH-like_dom_sf"/>
</dbReference>
<evidence type="ECO:0000313" key="3">
    <source>
        <dbReference type="EMBL" id="SRX79062.1"/>
    </source>
</evidence>
<feature type="region of interest" description="Disordered" evidence="1">
    <location>
        <begin position="1"/>
        <end position="30"/>
    </location>
</feature>
<dbReference type="STRING" id="39692.BST38_06935"/>
<dbReference type="AlphaFoldDB" id="A0A375YD56"/>
<dbReference type="GO" id="GO:0006799">
    <property type="term" value="P:polyphosphate biosynthetic process"/>
    <property type="evidence" value="ECO:0007669"/>
    <property type="project" value="UniProtKB-ARBA"/>
</dbReference>
<dbReference type="EMBL" id="UEGS01000001">
    <property type="protein sequence ID" value="SRX79062.1"/>
    <property type="molecule type" value="Genomic_DNA"/>
</dbReference>
<evidence type="ECO:0000259" key="2">
    <source>
        <dbReference type="Pfam" id="PF09359"/>
    </source>
</evidence>
<organism evidence="3 4">
    <name type="scientific">Mycolicibacterium parafortuitum</name>
    <name type="common">Mycobacterium parafortuitum</name>
    <dbReference type="NCBI Taxonomy" id="39692"/>
    <lineage>
        <taxon>Bacteria</taxon>
        <taxon>Bacillati</taxon>
        <taxon>Actinomycetota</taxon>
        <taxon>Actinomycetes</taxon>
        <taxon>Mycobacteriales</taxon>
        <taxon>Mycobacteriaceae</taxon>
        <taxon>Mycolicibacterium</taxon>
    </lineage>
</organism>
<dbReference type="RefSeq" id="WP_083142531.1">
    <property type="nucleotide sequence ID" value="NZ_MVID01000004.1"/>
</dbReference>
<dbReference type="InterPro" id="IPR042267">
    <property type="entry name" value="VTC_sf"/>
</dbReference>
<dbReference type="CDD" id="cd07750">
    <property type="entry name" value="PolyPPase_VTC_like"/>
    <property type="match status" value="1"/>
</dbReference>
<evidence type="ECO:0000256" key="1">
    <source>
        <dbReference type="SAM" id="MobiDB-lite"/>
    </source>
</evidence>
<proteinExistence type="predicted"/>
<dbReference type="Proteomes" id="UP000252008">
    <property type="component" value="Unassembled WGS sequence"/>
</dbReference>